<keyword evidence="2 3" id="KW-0802">TPR repeat</keyword>
<feature type="repeat" description="TPR" evidence="3">
    <location>
        <begin position="620"/>
        <end position="653"/>
    </location>
</feature>
<evidence type="ECO:0000313" key="7">
    <source>
        <dbReference type="Proteomes" id="UP000031518"/>
    </source>
</evidence>
<reference evidence="6 7" key="2">
    <citation type="submission" date="2015-01" db="EMBL/GenBank/DDBJ databases">
        <title>Complete genome sequence of Pyrinomonas methylaliphatogenes type strain K22T.</title>
        <authorList>
            <person name="Lee K.C.Y."/>
            <person name="Power J.F."/>
            <person name="Dunfield P.F."/>
            <person name="Morgan X.C."/>
            <person name="Huttenhower C."/>
            <person name="Stott M.B."/>
        </authorList>
    </citation>
    <scope>NUCLEOTIDE SEQUENCE [LARGE SCALE GENOMIC DNA]</scope>
    <source>
        <strain evidence="6 7">K22</strain>
    </source>
</reference>
<dbReference type="InterPro" id="IPR011990">
    <property type="entry name" value="TPR-like_helical_dom_sf"/>
</dbReference>
<dbReference type="Gene3D" id="1.25.40.10">
    <property type="entry name" value="Tetratricopeptide repeat domain"/>
    <property type="match status" value="1"/>
</dbReference>
<dbReference type="PANTHER" id="PTHR44943">
    <property type="entry name" value="CELLULOSE SYNTHASE OPERON PROTEIN C"/>
    <property type="match status" value="1"/>
</dbReference>
<evidence type="ECO:0000256" key="1">
    <source>
        <dbReference type="ARBA" id="ARBA00022737"/>
    </source>
</evidence>
<evidence type="ECO:0000256" key="3">
    <source>
        <dbReference type="PROSITE-ProRule" id="PRU00339"/>
    </source>
</evidence>
<dbReference type="STRING" id="454194.PYK22_00303"/>
<evidence type="ECO:0000256" key="4">
    <source>
        <dbReference type="SAM" id="Phobius"/>
    </source>
</evidence>
<name>A0A0B6WVY6_9BACT</name>
<gene>
    <name evidence="6" type="ORF">PYK22_00303</name>
</gene>
<feature type="repeat" description="TPR" evidence="3">
    <location>
        <begin position="654"/>
        <end position="687"/>
    </location>
</feature>
<keyword evidence="4" id="KW-0472">Membrane</keyword>
<dbReference type="AlphaFoldDB" id="A0A0B6WVY6"/>
<dbReference type="EMBL" id="CBXV010000001">
    <property type="protein sequence ID" value="CDM64310.1"/>
    <property type="molecule type" value="Genomic_DNA"/>
</dbReference>
<organism evidence="6 7">
    <name type="scientific">Pyrinomonas methylaliphatogenes</name>
    <dbReference type="NCBI Taxonomy" id="454194"/>
    <lineage>
        <taxon>Bacteria</taxon>
        <taxon>Pseudomonadati</taxon>
        <taxon>Acidobacteriota</taxon>
        <taxon>Blastocatellia</taxon>
        <taxon>Blastocatellales</taxon>
        <taxon>Pyrinomonadaceae</taxon>
        <taxon>Pyrinomonas</taxon>
    </lineage>
</organism>
<evidence type="ECO:0000313" key="6">
    <source>
        <dbReference type="EMBL" id="CDM64310.1"/>
    </source>
</evidence>
<keyword evidence="1" id="KW-0677">Repeat</keyword>
<dbReference type="InterPro" id="IPR019734">
    <property type="entry name" value="TPR_rpt"/>
</dbReference>
<dbReference type="Pfam" id="PF13432">
    <property type="entry name" value="TPR_16"/>
    <property type="match status" value="1"/>
</dbReference>
<feature type="domain" description="Cytochrome c-552/4" evidence="5">
    <location>
        <begin position="104"/>
        <end position="185"/>
    </location>
</feature>
<proteinExistence type="predicted"/>
<dbReference type="InterPro" id="IPR036280">
    <property type="entry name" value="Multihaem_cyt_sf"/>
</dbReference>
<dbReference type="OrthoDB" id="9814800at2"/>
<accession>A0A0B6WVY6</accession>
<dbReference type="PANTHER" id="PTHR44943:SF8">
    <property type="entry name" value="TPR REPEAT-CONTAINING PROTEIN MJ0263"/>
    <property type="match status" value="1"/>
</dbReference>
<keyword evidence="4" id="KW-0812">Transmembrane</keyword>
<sequence length="761" mass="86420">MSLGAKISGTGRSLGTVTVMWEQSGKVRLARRSLVCLIALGAFFAAWTVVRSAAGNGSDAESYHDKVAASYDWRFGPNPFAPSNATTETGKFIPPEKFISSTRCMHCHTDVHAQWLQSAHRNAFREPFYQKNVKDLIAQRGIAYTRHCESCHNPAALFTGALTPNPVFKDRPFDEDGVSCIACHSIQAVNGKGIGGYVMGEPALLVREDGTKLLNVTDQEILNDVPSHRRAMMRPLLKSPWFCAACHKSQVPRELNDYKFIRTFPLGDEWQMSSFSKESPHPFYVRDRATCASCHMQREPVKLFDVSAKNGMIASHRWAAANTAIPYFYGWQEQLAAVQKFLENDVVGVDIFAIRRQPRGASQEEFIAPVNRSHFVIEPGDTITADVVITNKNIGHSFPPELRDFYEAYVEFTVSDAAGRTLYQSGFIKPDGYLDESAHNYKTYLVMADGTFNDKHMIWKTRVVAQNNQIHSGRSDVARYRFTIPKETGGLVRLTARVRYRRFTRVYQDYALGKAVDYPIVTMATAECVLRIGENYPQPVDPTAKGFMPDWRRWNNYGIAVLEQKQYALAAEVFARVIEMDEKYRPMAKVNRALALIELDRWDEAAELVDSALRDDPTNMRALFQRARIRIKRGELQAAEEDLRRVLEAYPRDRITLQQMGELMKIKHDYQAAREYYERILAIDPEDTGAHYNMMLIYRKLGMNKEAQYHARIFADLKDDPSALHIAADFLRRHAEMKAESVPFHVHDLDASPPPLVAKSH</sequence>
<feature type="transmembrane region" description="Helical" evidence="4">
    <location>
        <begin position="29"/>
        <end position="50"/>
    </location>
</feature>
<evidence type="ECO:0000259" key="5">
    <source>
        <dbReference type="Pfam" id="PF13435"/>
    </source>
</evidence>
<keyword evidence="4" id="KW-1133">Transmembrane helix</keyword>
<dbReference type="SUPFAM" id="SSF48695">
    <property type="entry name" value="Multiheme cytochromes"/>
    <property type="match status" value="1"/>
</dbReference>
<dbReference type="PROSITE" id="PS50005">
    <property type="entry name" value="TPR"/>
    <property type="match status" value="2"/>
</dbReference>
<keyword evidence="7" id="KW-1185">Reference proteome</keyword>
<dbReference type="InterPro" id="IPR023155">
    <property type="entry name" value="Cyt_c-552/4"/>
</dbReference>
<reference evidence="6 7" key="1">
    <citation type="submission" date="2013-12" db="EMBL/GenBank/DDBJ databases">
        <authorList>
            <person name="Stott M."/>
        </authorList>
    </citation>
    <scope>NUCLEOTIDE SEQUENCE [LARGE SCALE GENOMIC DNA]</scope>
    <source>
        <strain evidence="6 7">K22</strain>
    </source>
</reference>
<protein>
    <submittedName>
        <fullName evidence="6">Cytochrome c554 and c-prime/TPR repeat/Tetratricopeptide repeat</fullName>
    </submittedName>
</protein>
<dbReference type="InterPro" id="IPR051685">
    <property type="entry name" value="Ycf3/AcsC/BcsC/TPR_MFPF"/>
</dbReference>
<dbReference type="Proteomes" id="UP000031518">
    <property type="component" value="Unassembled WGS sequence"/>
</dbReference>
<evidence type="ECO:0000256" key="2">
    <source>
        <dbReference type="ARBA" id="ARBA00022803"/>
    </source>
</evidence>
<dbReference type="SMART" id="SM00028">
    <property type="entry name" value="TPR"/>
    <property type="match status" value="4"/>
</dbReference>
<dbReference type="SUPFAM" id="SSF48452">
    <property type="entry name" value="TPR-like"/>
    <property type="match status" value="1"/>
</dbReference>
<dbReference type="Gene3D" id="1.10.1130.10">
    <property type="entry name" value="Flavocytochrome C3, Chain A"/>
    <property type="match status" value="1"/>
</dbReference>
<dbReference type="Pfam" id="PF13435">
    <property type="entry name" value="Cytochrome_C554"/>
    <property type="match status" value="1"/>
</dbReference>